<dbReference type="PANTHER" id="PTHR11802">
    <property type="entry name" value="SERINE PROTEASE FAMILY S10 SERINE CARBOXYPEPTIDASE"/>
    <property type="match status" value="1"/>
</dbReference>
<dbReference type="InterPro" id="IPR033124">
    <property type="entry name" value="Ser_caboxypep_his_AS"/>
</dbReference>
<dbReference type="InterPro" id="IPR029058">
    <property type="entry name" value="AB_hydrolase_fold"/>
</dbReference>
<name>A0ABR1FQ69_AURAN</name>
<keyword evidence="4" id="KW-0732">Signal</keyword>
<dbReference type="PROSITE" id="PS00131">
    <property type="entry name" value="CARBOXYPEPT_SER_SER"/>
    <property type="match status" value="1"/>
</dbReference>
<evidence type="ECO:0000256" key="5">
    <source>
        <dbReference type="ARBA" id="ARBA00022801"/>
    </source>
</evidence>
<reference evidence="8 9" key="1">
    <citation type="submission" date="2024-03" db="EMBL/GenBank/DDBJ databases">
        <title>Aureococcus anophagefferens CCMP1851 and Kratosvirus quantuckense: Draft genome of a second virus-susceptible host strain in the model system.</title>
        <authorList>
            <person name="Chase E."/>
            <person name="Truchon A.R."/>
            <person name="Schepens W."/>
            <person name="Wilhelm S.W."/>
        </authorList>
    </citation>
    <scope>NUCLEOTIDE SEQUENCE [LARGE SCALE GENOMIC DNA]</scope>
    <source>
        <strain evidence="8 9">CCMP1851</strain>
    </source>
</reference>
<dbReference type="Proteomes" id="UP001363151">
    <property type="component" value="Unassembled WGS sequence"/>
</dbReference>
<organism evidence="8 9">
    <name type="scientific">Aureococcus anophagefferens</name>
    <name type="common">Harmful bloom alga</name>
    <dbReference type="NCBI Taxonomy" id="44056"/>
    <lineage>
        <taxon>Eukaryota</taxon>
        <taxon>Sar</taxon>
        <taxon>Stramenopiles</taxon>
        <taxon>Ochrophyta</taxon>
        <taxon>Pelagophyceae</taxon>
        <taxon>Pelagomonadales</taxon>
        <taxon>Pelagomonadaceae</taxon>
        <taxon>Aureococcus</taxon>
    </lineage>
</organism>
<comment type="caution">
    <text evidence="8">The sequence shown here is derived from an EMBL/GenBank/DDBJ whole genome shotgun (WGS) entry which is preliminary data.</text>
</comment>
<protein>
    <recommendedName>
        <fullName evidence="7">Carboxypeptidase</fullName>
        <ecNumber evidence="7">3.4.16.-</ecNumber>
    </recommendedName>
</protein>
<evidence type="ECO:0000256" key="4">
    <source>
        <dbReference type="ARBA" id="ARBA00022729"/>
    </source>
</evidence>
<keyword evidence="2 7" id="KW-0121">Carboxypeptidase</keyword>
<dbReference type="SUPFAM" id="SSF53474">
    <property type="entry name" value="alpha/beta-Hydrolases"/>
    <property type="match status" value="1"/>
</dbReference>
<dbReference type="Gene3D" id="3.40.50.1820">
    <property type="entry name" value="alpha/beta hydrolase"/>
    <property type="match status" value="1"/>
</dbReference>
<dbReference type="GO" id="GO:0004180">
    <property type="term" value="F:carboxypeptidase activity"/>
    <property type="evidence" value="ECO:0007669"/>
    <property type="project" value="UniProtKB-KW"/>
</dbReference>
<keyword evidence="5 7" id="KW-0378">Hydrolase</keyword>
<dbReference type="EMBL" id="JBBJCI010000291">
    <property type="protein sequence ID" value="KAK7235635.1"/>
    <property type="molecule type" value="Genomic_DNA"/>
</dbReference>
<keyword evidence="3 7" id="KW-0645">Protease</keyword>
<evidence type="ECO:0000256" key="7">
    <source>
        <dbReference type="RuleBase" id="RU361156"/>
    </source>
</evidence>
<evidence type="ECO:0000256" key="2">
    <source>
        <dbReference type="ARBA" id="ARBA00022645"/>
    </source>
</evidence>
<dbReference type="Pfam" id="PF00450">
    <property type="entry name" value="Peptidase_S10"/>
    <property type="match status" value="1"/>
</dbReference>
<dbReference type="InterPro" id="IPR018202">
    <property type="entry name" value="Ser_caboxypep_ser_AS"/>
</dbReference>
<dbReference type="InterPro" id="IPR001563">
    <property type="entry name" value="Peptidase_S10"/>
</dbReference>
<dbReference type="PANTHER" id="PTHR11802:SF472">
    <property type="entry name" value="SERINE CARBOXYPEPTIDASE CPVL-RELATED"/>
    <property type="match status" value="1"/>
</dbReference>
<comment type="similarity">
    <text evidence="1 7">Belongs to the peptidase S10 family.</text>
</comment>
<keyword evidence="6" id="KW-0325">Glycoprotein</keyword>
<dbReference type="PROSITE" id="PS00560">
    <property type="entry name" value="CARBOXYPEPT_SER_HIS"/>
    <property type="match status" value="1"/>
</dbReference>
<dbReference type="PRINTS" id="PR00724">
    <property type="entry name" value="CRBOXYPTASEC"/>
</dbReference>
<evidence type="ECO:0000313" key="8">
    <source>
        <dbReference type="EMBL" id="KAK7235635.1"/>
    </source>
</evidence>
<accession>A0ABR1FQ69</accession>
<dbReference type="EC" id="3.4.16.-" evidence="7"/>
<gene>
    <name evidence="8" type="primary">CPVL</name>
    <name evidence="8" type="ORF">SO694_00066112</name>
</gene>
<proteinExistence type="inferred from homology"/>
<evidence type="ECO:0000256" key="6">
    <source>
        <dbReference type="ARBA" id="ARBA00023180"/>
    </source>
</evidence>
<evidence type="ECO:0000256" key="1">
    <source>
        <dbReference type="ARBA" id="ARBA00009431"/>
    </source>
</evidence>
<evidence type="ECO:0000313" key="9">
    <source>
        <dbReference type="Proteomes" id="UP001363151"/>
    </source>
</evidence>
<evidence type="ECO:0000256" key="3">
    <source>
        <dbReference type="ARBA" id="ARBA00022670"/>
    </source>
</evidence>
<keyword evidence="9" id="KW-1185">Reference proteome</keyword>
<sequence length="468" mass="51154">MQLSLLACSVLGITALNQRFKHLPKTVYGNGTKEAVFVTPYLPERYTEAQALTASKVGDFPIHAGFLTLDSKAFSNTYFVYSPARNGQADAPILLWLQGGPGASSLFGLFTEIGPFDIDAKMEVISRDIHWNEDHHLLVLDNPLGTGFSFTNDLAAMATDEDMVGAALLEALTQFFALFPDLRTNDFYVTGESYAGKYVPACAYAIHGANAGNAAAPINLRGIAIGDGAFDPSGQFYNFGELLYYSGMVTLAEKQVFDAYEAKWREHMDAHELVDAFHVFDEMLNGDIYPYATYYANVTGMGSNYFNLNQGPDGSSLTTNYFIDWLNTTVGRDAMNVGDVPYAVLNQTVENQLLGDWMRGVVNKLQVLLENYKVLIYSGAYDIILGAPLTEQALRGIKWSGQQAFLDATKKTWHVATKAGPDLAGYARVVGNFTQVVVRGAGHMVPGDQPARALDMITKFVKGQPLGI</sequence>